<evidence type="ECO:0000313" key="2">
    <source>
        <dbReference type="Proteomes" id="UP000774283"/>
    </source>
</evidence>
<dbReference type="Pfam" id="PF13671">
    <property type="entry name" value="AAA_33"/>
    <property type="match status" value="1"/>
</dbReference>
<dbReference type="SUPFAM" id="SSF52540">
    <property type="entry name" value="P-loop containing nucleoside triphosphate hydrolases"/>
    <property type="match status" value="1"/>
</dbReference>
<proteinExistence type="predicted"/>
<dbReference type="GO" id="GO:0005524">
    <property type="term" value="F:ATP binding"/>
    <property type="evidence" value="ECO:0007669"/>
    <property type="project" value="UniProtKB-KW"/>
</dbReference>
<protein>
    <submittedName>
        <fullName evidence="1">ATP-binding protein</fullName>
    </submittedName>
</protein>
<accession>A0A9X5IR27</accession>
<evidence type="ECO:0000313" key="1">
    <source>
        <dbReference type="EMBL" id="NKX92539.1"/>
    </source>
</evidence>
<gene>
    <name evidence="1" type="ORF">HF995_04495</name>
</gene>
<reference evidence="1 2" key="1">
    <citation type="submission" date="2020-04" db="EMBL/GenBank/DDBJ databases">
        <title>MicrobeNet Type strains.</title>
        <authorList>
            <person name="Nicholson A.C."/>
        </authorList>
    </citation>
    <scope>NUCLEOTIDE SEQUENCE [LARGE SCALE GENOMIC DNA]</scope>
    <source>
        <strain evidence="1 2">ATCC BAA-789</strain>
    </source>
</reference>
<dbReference type="AlphaFoldDB" id="A0A9X5IR27"/>
<organism evidence="1 2">
    <name type="scientific">Sanguibacter hominis ATCC BAA-789</name>
    <dbReference type="NCBI Taxonomy" id="1312740"/>
    <lineage>
        <taxon>Bacteria</taxon>
        <taxon>Bacillati</taxon>
        <taxon>Actinomycetota</taxon>
        <taxon>Actinomycetes</taxon>
        <taxon>Micrococcales</taxon>
        <taxon>Sanguibacteraceae</taxon>
        <taxon>Sanguibacter</taxon>
    </lineage>
</organism>
<keyword evidence="2" id="KW-1185">Reference proteome</keyword>
<dbReference type="EMBL" id="JAAXOW010000001">
    <property type="protein sequence ID" value="NKX92539.1"/>
    <property type="molecule type" value="Genomic_DNA"/>
</dbReference>
<keyword evidence="1" id="KW-0547">Nucleotide-binding</keyword>
<dbReference type="InterPro" id="IPR027417">
    <property type="entry name" value="P-loop_NTPase"/>
</dbReference>
<dbReference type="RefSeq" id="WP_168446563.1">
    <property type="nucleotide sequence ID" value="NZ_JAAXOW010000001.1"/>
</dbReference>
<name>A0A9X5IR27_9MICO</name>
<keyword evidence="1" id="KW-0067">ATP-binding</keyword>
<comment type="caution">
    <text evidence="1">The sequence shown here is derived from an EMBL/GenBank/DDBJ whole genome shotgun (WGS) entry which is preliminary data.</text>
</comment>
<dbReference type="Gene3D" id="3.40.50.300">
    <property type="entry name" value="P-loop containing nucleotide triphosphate hydrolases"/>
    <property type="match status" value="1"/>
</dbReference>
<sequence>MSRDQVVLVCGVAGAGKSTLARELERDGYERLSFDEAAWDAGHREHPVPQHVSDAVHAELTERLLLLVAQGRDVVVDTSFWSRASRDRYRTVLAPTAVVPVVWFLDVPRDVVLGRLARRRGAGPDDVLVPPDLAERYLDGFERPTAEEGPVRVLTRG</sequence>
<dbReference type="Proteomes" id="UP000774283">
    <property type="component" value="Unassembled WGS sequence"/>
</dbReference>